<dbReference type="PANTHER" id="PTHR22753">
    <property type="entry name" value="TRANSMEMBRANE PROTEIN 68"/>
    <property type="match status" value="1"/>
</dbReference>
<evidence type="ECO:0000259" key="1">
    <source>
        <dbReference type="Pfam" id="PF01553"/>
    </source>
</evidence>
<dbReference type="Pfam" id="PF01553">
    <property type="entry name" value="Acyltransferase"/>
    <property type="match status" value="1"/>
</dbReference>
<dbReference type="eggNOG" id="COG0204">
    <property type="taxonomic scope" value="Bacteria"/>
</dbReference>
<dbReference type="InterPro" id="IPR016676">
    <property type="entry name" value="P_lipid/glycerol_AcTrfase_prd"/>
</dbReference>
<dbReference type="InterPro" id="IPR002123">
    <property type="entry name" value="Plipid/glycerol_acylTrfase"/>
</dbReference>
<keyword evidence="3" id="KW-1185">Reference proteome</keyword>
<dbReference type="PIRSF" id="PIRSF016753">
    <property type="entry name" value="P_lipid/glycerol_ac_tran_prd"/>
    <property type="match status" value="1"/>
</dbReference>
<proteinExistence type="predicted"/>
<dbReference type="EMBL" id="CP000806">
    <property type="protein sequence ID" value="ACB49353.1"/>
    <property type="molecule type" value="Genomic_DNA"/>
</dbReference>
<dbReference type="GO" id="GO:0016746">
    <property type="term" value="F:acyltransferase activity"/>
    <property type="evidence" value="ECO:0007669"/>
    <property type="project" value="InterPro"/>
</dbReference>
<sequence>MKFKQSLDLMSSIIVFLNLYLKASKAPPHTLTGLSLEERDPQIIEELMPFFGWIYQHYFRVQTDGWEHIPKNGKVLLIGSHNGGLAAPDTVMMTYDWFRQFGTKRLAYALMDRRIWQFLPGLAHLATQVGAIQPTPRLARTALRRGSALLIYPGGAKDVFRPYHLRHRINFQGHRGFIQLALQEDVTIIPFISYGAHSTLIVLEDIYPHLQQLHRWGMPWLGGIDPGVFPIYLGWPWGVAIGPLPNIPFPLKLHTRVCPPIIFERYGQSASHDREYVHQCYRQVVETMQRELDQLVIEEESACITF</sequence>
<dbReference type="CDD" id="cd07987">
    <property type="entry name" value="LPLAT_MGAT-like"/>
    <property type="match status" value="1"/>
</dbReference>
<dbReference type="KEGG" id="cyt:cce_0001"/>
<dbReference type="PANTHER" id="PTHR22753:SF14">
    <property type="entry name" value="MONOACYLGLYCEROL_DIACYLGLYCEROL O-ACYLTRANSFERASE"/>
    <property type="match status" value="1"/>
</dbReference>
<evidence type="ECO:0000313" key="2">
    <source>
        <dbReference type="EMBL" id="ACB49353.1"/>
    </source>
</evidence>
<dbReference type="RefSeq" id="WP_009543196.1">
    <property type="nucleotide sequence ID" value="NC_010546.1"/>
</dbReference>
<dbReference type="OrthoDB" id="7056876at2"/>
<dbReference type="HOGENOM" id="CLU_015395_1_0_3"/>
<name>B1WYC3_CROS5</name>
<accession>B1WYC3</accession>
<feature type="domain" description="Phospholipid/glycerol acyltransferase" evidence="1">
    <location>
        <begin position="61"/>
        <end position="192"/>
    </location>
</feature>
<gene>
    <name evidence="2" type="ordered locus">cce_0001</name>
</gene>
<reference evidence="2 3" key="1">
    <citation type="journal article" date="2008" name="Proc. Natl. Acad. Sci. U.S.A.">
        <title>The genome of Cyanothece 51142, a unicellular diazotrophic cyanobacterium important in the marine nitrogen cycle.</title>
        <authorList>
            <person name="Welsh E.A."/>
            <person name="Liberton M."/>
            <person name="Stoeckel J."/>
            <person name="Loh T."/>
            <person name="Elvitigala T."/>
            <person name="Wang C."/>
            <person name="Wollam A."/>
            <person name="Fulton R.S."/>
            <person name="Clifton S.W."/>
            <person name="Jacobs J.M."/>
            <person name="Aurora R."/>
            <person name="Ghosh B.K."/>
            <person name="Sherman L.A."/>
            <person name="Smith R.D."/>
            <person name="Wilson R.K."/>
            <person name="Pakrasi H.B."/>
        </authorList>
    </citation>
    <scope>NUCLEOTIDE SEQUENCE [LARGE SCALE GENOMIC DNA]</scope>
    <source>
        <strain evidence="3">ATCC 51142 / BH68</strain>
    </source>
</reference>
<organism evidence="2 3">
    <name type="scientific">Crocosphaera subtropica (strain ATCC 51142 / BH68)</name>
    <name type="common">Cyanothece sp. (strain ATCC 51142)</name>
    <dbReference type="NCBI Taxonomy" id="43989"/>
    <lineage>
        <taxon>Bacteria</taxon>
        <taxon>Bacillati</taxon>
        <taxon>Cyanobacteriota</taxon>
        <taxon>Cyanophyceae</taxon>
        <taxon>Oscillatoriophycideae</taxon>
        <taxon>Chroococcales</taxon>
        <taxon>Aphanothecaceae</taxon>
        <taxon>Crocosphaera</taxon>
        <taxon>Crocosphaera subtropica</taxon>
    </lineage>
</organism>
<protein>
    <recommendedName>
        <fullName evidence="1">Phospholipid/glycerol acyltransferase domain-containing protein</fullName>
    </recommendedName>
</protein>
<dbReference type="Proteomes" id="UP000001203">
    <property type="component" value="Chromosome circular"/>
</dbReference>
<evidence type="ECO:0000313" key="3">
    <source>
        <dbReference type="Proteomes" id="UP000001203"/>
    </source>
</evidence>
<dbReference type="AlphaFoldDB" id="B1WYC3"/>
<dbReference type="GO" id="GO:0016020">
    <property type="term" value="C:membrane"/>
    <property type="evidence" value="ECO:0007669"/>
    <property type="project" value="TreeGrafter"/>
</dbReference>
<dbReference type="STRING" id="43989.cce_0001"/>
<dbReference type="SUPFAM" id="SSF69593">
    <property type="entry name" value="Glycerol-3-phosphate (1)-acyltransferase"/>
    <property type="match status" value="1"/>
</dbReference>